<dbReference type="PANTHER" id="PTHR43802:SF1">
    <property type="entry name" value="IP11341P-RELATED"/>
    <property type="match status" value="1"/>
</dbReference>
<dbReference type="RefSeq" id="WP_379508036.1">
    <property type="nucleotide sequence ID" value="NZ_JBHRTQ010000001.1"/>
</dbReference>
<organism evidence="2 3">
    <name type="scientific">Novosphingobium bradum</name>
    <dbReference type="NCBI Taxonomy" id="1737444"/>
    <lineage>
        <taxon>Bacteria</taxon>
        <taxon>Pseudomonadati</taxon>
        <taxon>Pseudomonadota</taxon>
        <taxon>Alphaproteobacteria</taxon>
        <taxon>Sphingomonadales</taxon>
        <taxon>Sphingomonadaceae</taxon>
        <taxon>Novosphingobium</taxon>
    </lineage>
</organism>
<evidence type="ECO:0000313" key="3">
    <source>
        <dbReference type="Proteomes" id="UP001595604"/>
    </source>
</evidence>
<comment type="caution">
    <text evidence="2">The sequence shown here is derived from an EMBL/GenBank/DDBJ whole genome shotgun (WGS) entry which is preliminary data.</text>
</comment>
<name>A0ABV7IIX1_9SPHN</name>
<dbReference type="CDD" id="cd06558">
    <property type="entry name" value="crotonase-like"/>
    <property type="match status" value="1"/>
</dbReference>
<reference evidence="3" key="1">
    <citation type="journal article" date="2019" name="Int. J. Syst. Evol. Microbiol.">
        <title>The Global Catalogue of Microorganisms (GCM) 10K type strain sequencing project: providing services to taxonomists for standard genome sequencing and annotation.</title>
        <authorList>
            <consortium name="The Broad Institute Genomics Platform"/>
            <consortium name="The Broad Institute Genome Sequencing Center for Infectious Disease"/>
            <person name="Wu L."/>
            <person name="Ma J."/>
        </authorList>
    </citation>
    <scope>NUCLEOTIDE SEQUENCE [LARGE SCALE GENOMIC DNA]</scope>
    <source>
        <strain evidence="3">KCTC 42984</strain>
    </source>
</reference>
<dbReference type="Proteomes" id="UP001595604">
    <property type="component" value="Unassembled WGS sequence"/>
</dbReference>
<comment type="similarity">
    <text evidence="1">Belongs to the enoyl-CoA hydratase/isomerase family.</text>
</comment>
<sequence>MSENEAPKGAIDPDDDLENLVRYEMVEPHICRISLNRPHRRNAVLSPDMNELLAKRFEQAQDDDDVKVIILAGEGKDFCSGEDTRRVPAETFGLKKGERLGQSKRMRGMRKTYESFYSGTLWGDKVVIGACQGAVMGLGFHFAMSCDMLICADDAKFARRQARIGFAGFDAMLPIALMKMGMNRGMEVMLTGRTVTAAELKDWGVANQVVPRDQLEAEALRYARAIACLSTDGLMLGKRAMHQVLHGIGLAQYQSFASVGHPLFTNLVWREDEYNFLKARNEHGNKGAWAALNKQFEDQGFE</sequence>
<evidence type="ECO:0000313" key="2">
    <source>
        <dbReference type="EMBL" id="MFC3172639.1"/>
    </source>
</evidence>
<dbReference type="PANTHER" id="PTHR43802">
    <property type="entry name" value="ENOYL-COA HYDRATASE"/>
    <property type="match status" value="1"/>
</dbReference>
<gene>
    <name evidence="2" type="ORF">ACFOD9_00090</name>
</gene>
<proteinExistence type="inferred from homology"/>
<accession>A0ABV7IIX1</accession>
<dbReference type="InterPro" id="IPR001753">
    <property type="entry name" value="Enoyl-CoA_hydra/iso"/>
</dbReference>
<dbReference type="Pfam" id="PF00378">
    <property type="entry name" value="ECH_1"/>
    <property type="match status" value="1"/>
</dbReference>
<dbReference type="EMBL" id="JBHRTQ010000001">
    <property type="protein sequence ID" value="MFC3172639.1"/>
    <property type="molecule type" value="Genomic_DNA"/>
</dbReference>
<evidence type="ECO:0000256" key="1">
    <source>
        <dbReference type="ARBA" id="ARBA00005254"/>
    </source>
</evidence>
<dbReference type="Gene3D" id="3.90.226.10">
    <property type="entry name" value="2-enoyl-CoA Hydratase, Chain A, domain 1"/>
    <property type="match status" value="1"/>
</dbReference>
<keyword evidence="3" id="KW-1185">Reference proteome</keyword>
<protein>
    <submittedName>
        <fullName evidence="2">Enoyl-CoA hydratase/isomerase family protein</fullName>
    </submittedName>
</protein>
<dbReference type="InterPro" id="IPR029045">
    <property type="entry name" value="ClpP/crotonase-like_dom_sf"/>
</dbReference>
<dbReference type="SUPFAM" id="SSF52096">
    <property type="entry name" value="ClpP/crotonase"/>
    <property type="match status" value="1"/>
</dbReference>